<dbReference type="EMBL" id="LXQE01000085">
    <property type="protein sequence ID" value="RCJ39856.1"/>
    <property type="molecule type" value="Genomic_DNA"/>
</dbReference>
<dbReference type="InterPro" id="IPR022453">
    <property type="entry name" value="Znf_MqsA-type"/>
</dbReference>
<evidence type="ECO:0000313" key="1">
    <source>
        <dbReference type="EMBL" id="RCJ39856.1"/>
    </source>
</evidence>
<proteinExistence type="predicted"/>
<organism evidence="1 2">
    <name type="scientific">Nostoc punctiforme NIES-2108</name>
    <dbReference type="NCBI Taxonomy" id="1356359"/>
    <lineage>
        <taxon>Bacteria</taxon>
        <taxon>Bacillati</taxon>
        <taxon>Cyanobacteriota</taxon>
        <taxon>Cyanophyceae</taxon>
        <taxon>Nostocales</taxon>
        <taxon>Nostocaceae</taxon>
        <taxon>Nostoc</taxon>
    </lineage>
</organism>
<comment type="caution">
    <text evidence="1">The sequence shown here is derived from an EMBL/GenBank/DDBJ whole genome shotgun (WGS) entry which is preliminary data.</text>
</comment>
<evidence type="ECO:0008006" key="3">
    <source>
        <dbReference type="Google" id="ProtNLM"/>
    </source>
</evidence>
<protein>
    <recommendedName>
        <fullName evidence="3">YgiT-type zinc finger domain-containing protein</fullName>
    </recommendedName>
</protein>
<accession>A0A367RTC4</accession>
<dbReference type="NCBIfam" id="TIGR03831">
    <property type="entry name" value="YgiT_finger"/>
    <property type="match status" value="1"/>
</dbReference>
<reference evidence="2" key="1">
    <citation type="submission" date="2016-04" db="EMBL/GenBank/DDBJ databases">
        <authorList>
            <person name="Tabuchi Yagui T.R."/>
        </authorList>
    </citation>
    <scope>NUCLEOTIDE SEQUENCE [LARGE SCALE GENOMIC DNA]</scope>
</reference>
<dbReference type="AlphaFoldDB" id="A0A367RTC4"/>
<dbReference type="Gene3D" id="3.10.20.860">
    <property type="match status" value="1"/>
</dbReference>
<evidence type="ECO:0000313" key="2">
    <source>
        <dbReference type="Proteomes" id="UP000252085"/>
    </source>
</evidence>
<name>A0A367RTC4_NOSPU</name>
<dbReference type="Proteomes" id="UP000252085">
    <property type="component" value="Unassembled WGS sequence"/>
</dbReference>
<dbReference type="CDD" id="cd12870">
    <property type="entry name" value="MqsA"/>
    <property type="match status" value="1"/>
</dbReference>
<gene>
    <name evidence="1" type="ORF">A6769_04620</name>
</gene>
<sequence length="74" mass="8042">MKCVICKHGGTKPGLVTVTLERDECIIVLKKVPAEICDNCGEYYLSDAVTEQVLQKAESAINNGAELEIIKYAA</sequence>